<dbReference type="Proteomes" id="UP001163846">
    <property type="component" value="Unassembled WGS sequence"/>
</dbReference>
<proteinExistence type="predicted"/>
<keyword evidence="2" id="KW-1185">Reference proteome</keyword>
<gene>
    <name evidence="1" type="ORF">F5878DRAFT_507435</name>
</gene>
<sequence length="71" mass="8434">QKLEQILNLIHDEDWSFGEFLYHFFCTKDEDGMEIKGQTKKHAGMLSNFMHGRTKYHTACIIKEWIQNPFG</sequence>
<protein>
    <submittedName>
        <fullName evidence="1">Uncharacterized protein</fullName>
    </submittedName>
</protein>
<comment type="caution">
    <text evidence="1">The sequence shown here is derived from an EMBL/GenBank/DDBJ whole genome shotgun (WGS) entry which is preliminary data.</text>
</comment>
<reference evidence="1" key="1">
    <citation type="submission" date="2022-08" db="EMBL/GenBank/DDBJ databases">
        <authorList>
            <consortium name="DOE Joint Genome Institute"/>
            <person name="Min B."/>
            <person name="Riley R."/>
            <person name="Sierra-Patev S."/>
            <person name="Naranjo-Ortiz M."/>
            <person name="Looney B."/>
            <person name="Konkel Z."/>
            <person name="Slot J.C."/>
            <person name="Sakamoto Y."/>
            <person name="Steenwyk J.L."/>
            <person name="Rokas A."/>
            <person name="Carro J."/>
            <person name="Camarero S."/>
            <person name="Ferreira P."/>
            <person name="Molpeceres G."/>
            <person name="Ruiz-Duenas F.J."/>
            <person name="Serrano A."/>
            <person name="Henrissat B."/>
            <person name="Drula E."/>
            <person name="Hughes K.W."/>
            <person name="Mata J.L."/>
            <person name="Ishikawa N.K."/>
            <person name="Vargas-Isla R."/>
            <person name="Ushijima S."/>
            <person name="Smith C.A."/>
            <person name="Ahrendt S."/>
            <person name="Andreopoulos W."/>
            <person name="He G."/>
            <person name="Labutti K."/>
            <person name="Lipzen A."/>
            <person name="Ng V."/>
            <person name="Sandor L."/>
            <person name="Barry K."/>
            <person name="Martinez A.T."/>
            <person name="Xiao Y."/>
            <person name="Gibbons J.G."/>
            <person name="Terashima K."/>
            <person name="Hibbett D.S."/>
            <person name="Grigoriev I.V."/>
        </authorList>
    </citation>
    <scope>NUCLEOTIDE SEQUENCE</scope>
    <source>
        <strain evidence="1">TFB9207</strain>
    </source>
</reference>
<organism evidence="1 2">
    <name type="scientific">Lentinula raphanica</name>
    <dbReference type="NCBI Taxonomy" id="153919"/>
    <lineage>
        <taxon>Eukaryota</taxon>
        <taxon>Fungi</taxon>
        <taxon>Dikarya</taxon>
        <taxon>Basidiomycota</taxon>
        <taxon>Agaricomycotina</taxon>
        <taxon>Agaricomycetes</taxon>
        <taxon>Agaricomycetidae</taxon>
        <taxon>Agaricales</taxon>
        <taxon>Marasmiineae</taxon>
        <taxon>Omphalotaceae</taxon>
        <taxon>Lentinula</taxon>
    </lineage>
</organism>
<feature type="non-terminal residue" evidence="1">
    <location>
        <position position="71"/>
    </location>
</feature>
<accession>A0AA38UCH6</accession>
<evidence type="ECO:0000313" key="1">
    <source>
        <dbReference type="EMBL" id="KAJ3833432.1"/>
    </source>
</evidence>
<dbReference type="EMBL" id="MU806698">
    <property type="protein sequence ID" value="KAJ3833432.1"/>
    <property type="molecule type" value="Genomic_DNA"/>
</dbReference>
<name>A0AA38UCH6_9AGAR</name>
<dbReference type="AlphaFoldDB" id="A0AA38UCH6"/>
<evidence type="ECO:0000313" key="2">
    <source>
        <dbReference type="Proteomes" id="UP001163846"/>
    </source>
</evidence>
<feature type="non-terminal residue" evidence="1">
    <location>
        <position position="1"/>
    </location>
</feature>